<dbReference type="Gene3D" id="3.40.640.10">
    <property type="entry name" value="Type I PLP-dependent aspartate aminotransferase-like (Major domain)"/>
    <property type="match status" value="1"/>
</dbReference>
<dbReference type="InterPro" id="IPR049704">
    <property type="entry name" value="Aminotrans_3_PPA_site"/>
</dbReference>
<dbReference type="InterPro" id="IPR005814">
    <property type="entry name" value="Aminotrans_3"/>
</dbReference>
<name>A0ABT4CWF7_9CLOT</name>
<dbReference type="EMBL" id="JAPQER010000001">
    <property type="protein sequence ID" value="MCY6483328.1"/>
    <property type="molecule type" value="Genomic_DNA"/>
</dbReference>
<keyword evidence="7" id="KW-1185">Reference proteome</keyword>
<evidence type="ECO:0000256" key="5">
    <source>
        <dbReference type="RuleBase" id="RU003560"/>
    </source>
</evidence>
<dbReference type="PANTHER" id="PTHR11986">
    <property type="entry name" value="AMINOTRANSFERASE CLASS III"/>
    <property type="match status" value="1"/>
</dbReference>
<dbReference type="PANTHER" id="PTHR11986:SF79">
    <property type="entry name" value="ACETYLORNITHINE AMINOTRANSFERASE, MITOCHONDRIAL"/>
    <property type="match status" value="1"/>
</dbReference>
<reference evidence="6" key="1">
    <citation type="submission" date="2022-12" db="EMBL/GenBank/DDBJ databases">
        <authorList>
            <person name="Wang J."/>
        </authorList>
    </citation>
    <scope>NUCLEOTIDE SEQUENCE</scope>
    <source>
        <strain evidence="6">HY-45-18</strain>
    </source>
</reference>
<dbReference type="Gene3D" id="3.90.1150.10">
    <property type="entry name" value="Aspartate Aminotransferase, domain 1"/>
    <property type="match status" value="1"/>
</dbReference>
<dbReference type="InterPro" id="IPR050103">
    <property type="entry name" value="Class-III_PLP-dep_AT"/>
</dbReference>
<evidence type="ECO:0000313" key="7">
    <source>
        <dbReference type="Proteomes" id="UP001078443"/>
    </source>
</evidence>
<dbReference type="Pfam" id="PF00202">
    <property type="entry name" value="Aminotran_3"/>
    <property type="match status" value="1"/>
</dbReference>
<gene>
    <name evidence="6" type="ORF">OW763_03020</name>
</gene>
<sequence>MEFVKFENIKNLSEKSIDKMYKKHYNNGLYTLFKRIGIDKEFVKAHGVYVYDRDGNEYIDFLGGFGALNLGHNNTQIIEAIQEVKDRPNMLQVSKNTYAAVLSNNISYLTNREMKYCFFTNSGTEAVEEAIKISLLYNKEGNIIYFSNAYHGKTMGSISALGSKIKENYQPLLYNFIEVPYNNIEKFKEAVENVDIVAVLVEPIQAEGGIVVPSKDFLNEVRKICDKKDIILIFDEVQTGLGRCGAMFCYEKFGVVPDIMCLAKSLSGGVIPIGCIAVEEILWKDTYGKVKNAKLPSSTFGGNTLACAAGIKTLSILKEEELYKRAENLGNYALKLLINLKNKYTIIKDIRGMGLMLGIRFDNLNGIISDKIMEATMAQIISKLMNEYRIISGYTTNDPSVLRIEPPLIIEKKHIDYLIYALNRILDEENNIFKLGFDSIKNITKNILN</sequence>
<dbReference type="InterPro" id="IPR015424">
    <property type="entry name" value="PyrdxlP-dep_Trfase"/>
</dbReference>
<keyword evidence="4 5" id="KW-0663">Pyridoxal phosphate</keyword>
<dbReference type="RefSeq" id="WP_268039580.1">
    <property type="nucleotide sequence ID" value="NZ_JAPQER010000001.1"/>
</dbReference>
<dbReference type="PIRSF" id="PIRSF000521">
    <property type="entry name" value="Transaminase_4ab_Lys_Orn"/>
    <property type="match status" value="1"/>
</dbReference>
<organism evidence="6 7">
    <name type="scientific">Clostridium aestuarii</name>
    <dbReference type="NCBI Taxonomy" id="338193"/>
    <lineage>
        <taxon>Bacteria</taxon>
        <taxon>Bacillati</taxon>
        <taxon>Bacillota</taxon>
        <taxon>Clostridia</taxon>
        <taxon>Eubacteriales</taxon>
        <taxon>Clostridiaceae</taxon>
        <taxon>Clostridium</taxon>
    </lineage>
</organism>
<keyword evidence="2 6" id="KW-0032">Aminotransferase</keyword>
<evidence type="ECO:0000256" key="4">
    <source>
        <dbReference type="ARBA" id="ARBA00022898"/>
    </source>
</evidence>
<evidence type="ECO:0000313" key="6">
    <source>
        <dbReference type="EMBL" id="MCY6483328.1"/>
    </source>
</evidence>
<dbReference type="PROSITE" id="PS00600">
    <property type="entry name" value="AA_TRANSFER_CLASS_3"/>
    <property type="match status" value="1"/>
</dbReference>
<dbReference type="CDD" id="cd00610">
    <property type="entry name" value="OAT_like"/>
    <property type="match status" value="1"/>
</dbReference>
<evidence type="ECO:0000256" key="1">
    <source>
        <dbReference type="ARBA" id="ARBA00001933"/>
    </source>
</evidence>
<proteinExistence type="inferred from homology"/>
<dbReference type="Proteomes" id="UP001078443">
    <property type="component" value="Unassembled WGS sequence"/>
</dbReference>
<comment type="caution">
    <text evidence="6">The sequence shown here is derived from an EMBL/GenBank/DDBJ whole genome shotgun (WGS) entry which is preliminary data.</text>
</comment>
<dbReference type="InterPro" id="IPR015421">
    <property type="entry name" value="PyrdxlP-dep_Trfase_major"/>
</dbReference>
<comment type="similarity">
    <text evidence="5">Belongs to the class-III pyridoxal-phosphate-dependent aminotransferase family.</text>
</comment>
<evidence type="ECO:0000256" key="3">
    <source>
        <dbReference type="ARBA" id="ARBA00022679"/>
    </source>
</evidence>
<accession>A0ABT4CWF7</accession>
<evidence type="ECO:0000256" key="2">
    <source>
        <dbReference type="ARBA" id="ARBA00022576"/>
    </source>
</evidence>
<dbReference type="GO" id="GO:0008483">
    <property type="term" value="F:transaminase activity"/>
    <property type="evidence" value="ECO:0007669"/>
    <property type="project" value="UniProtKB-KW"/>
</dbReference>
<comment type="cofactor">
    <cofactor evidence="1">
        <name>pyridoxal 5'-phosphate</name>
        <dbReference type="ChEBI" id="CHEBI:597326"/>
    </cofactor>
</comment>
<protein>
    <submittedName>
        <fullName evidence="6">Aspartate aminotransferase family protein</fullName>
    </submittedName>
</protein>
<dbReference type="SUPFAM" id="SSF53383">
    <property type="entry name" value="PLP-dependent transferases"/>
    <property type="match status" value="1"/>
</dbReference>
<keyword evidence="3" id="KW-0808">Transferase</keyword>
<dbReference type="InterPro" id="IPR015422">
    <property type="entry name" value="PyrdxlP-dep_Trfase_small"/>
</dbReference>